<dbReference type="InterPro" id="IPR036890">
    <property type="entry name" value="HATPase_C_sf"/>
</dbReference>
<evidence type="ECO:0000313" key="16">
    <source>
        <dbReference type="Proteomes" id="UP000031594"/>
    </source>
</evidence>
<dbReference type="PANTHER" id="PTHR45528">
    <property type="entry name" value="SENSOR HISTIDINE KINASE CPXA"/>
    <property type="match status" value="1"/>
</dbReference>
<dbReference type="PANTHER" id="PTHR45528:SF1">
    <property type="entry name" value="SENSOR HISTIDINE KINASE CPXA"/>
    <property type="match status" value="1"/>
</dbReference>
<dbReference type="Proteomes" id="UP000031594">
    <property type="component" value="Unassembled WGS sequence"/>
</dbReference>
<dbReference type="GO" id="GO:0000155">
    <property type="term" value="F:phosphorelay sensor kinase activity"/>
    <property type="evidence" value="ECO:0007669"/>
    <property type="project" value="InterPro"/>
</dbReference>
<feature type="transmembrane region" description="Helical" evidence="12">
    <location>
        <begin position="6"/>
        <end position="28"/>
    </location>
</feature>
<dbReference type="GO" id="GO:0005524">
    <property type="term" value="F:ATP binding"/>
    <property type="evidence" value="ECO:0007669"/>
    <property type="project" value="UniProtKB-KW"/>
</dbReference>
<dbReference type="OrthoDB" id="185586at2"/>
<evidence type="ECO:0000256" key="9">
    <source>
        <dbReference type="ARBA" id="ARBA00022840"/>
    </source>
</evidence>
<dbReference type="InterPro" id="IPR005467">
    <property type="entry name" value="His_kinase_dom"/>
</dbReference>
<dbReference type="EMBL" id="CP037899">
    <property type="protein sequence ID" value="QDQ43219.1"/>
    <property type="molecule type" value="Genomic_DNA"/>
</dbReference>
<evidence type="ECO:0000256" key="11">
    <source>
        <dbReference type="ARBA" id="ARBA00023136"/>
    </source>
</evidence>
<keyword evidence="11 12" id="KW-0472">Membrane</keyword>
<dbReference type="EMBL" id="JQNX01000002">
    <property type="protein sequence ID" value="KIE58906.1"/>
    <property type="molecule type" value="Genomic_DNA"/>
</dbReference>
<evidence type="ECO:0000259" key="13">
    <source>
        <dbReference type="PROSITE" id="PS50109"/>
    </source>
</evidence>
<dbReference type="Gene3D" id="1.10.287.130">
    <property type="match status" value="1"/>
</dbReference>
<evidence type="ECO:0000256" key="12">
    <source>
        <dbReference type="SAM" id="Phobius"/>
    </source>
</evidence>
<evidence type="ECO:0000256" key="8">
    <source>
        <dbReference type="ARBA" id="ARBA00022777"/>
    </source>
</evidence>
<reference evidence="15" key="2">
    <citation type="journal article" date="2019" name="BMC Genomics">
        <title>Complete genome sequence analysis of the thermoacidophilic verrucomicrobial methanotroph 'Candidatus Methylacidiphilum kamchatkense' strain Kam1 and comparison with its closest relatives.</title>
        <authorList>
            <person name="Kruse T."/>
            <person name="Ratnadevi C.M."/>
            <person name="Erikstad H.A."/>
            <person name="Birkeland N.K."/>
        </authorList>
    </citation>
    <scope>NUCLEOTIDE SEQUENCE</scope>
    <source>
        <strain evidence="15">Kam1</strain>
    </source>
</reference>
<dbReference type="SUPFAM" id="SSF55874">
    <property type="entry name" value="ATPase domain of HSP90 chaperone/DNA topoisomerase II/histidine kinase"/>
    <property type="match status" value="1"/>
</dbReference>
<dbReference type="PROSITE" id="PS50109">
    <property type="entry name" value="HIS_KIN"/>
    <property type="match status" value="1"/>
</dbReference>
<evidence type="ECO:0000256" key="6">
    <source>
        <dbReference type="ARBA" id="ARBA00022679"/>
    </source>
</evidence>
<evidence type="ECO:0000256" key="10">
    <source>
        <dbReference type="ARBA" id="ARBA00023012"/>
    </source>
</evidence>
<evidence type="ECO:0000313" key="14">
    <source>
        <dbReference type="EMBL" id="KIE58906.1"/>
    </source>
</evidence>
<keyword evidence="5" id="KW-0597">Phosphoprotein</keyword>
<organism evidence="15 17">
    <name type="scientific">Methylacidiphilum kamchatkense Kam1</name>
    <dbReference type="NCBI Taxonomy" id="1202785"/>
    <lineage>
        <taxon>Bacteria</taxon>
        <taxon>Pseudomonadati</taxon>
        <taxon>Verrucomicrobiota</taxon>
        <taxon>Methylacidiphilae</taxon>
        <taxon>Methylacidiphilales</taxon>
        <taxon>Methylacidiphilaceae</taxon>
        <taxon>Methylacidiphilum (ex Ratnadevi et al. 2023)</taxon>
    </lineage>
</organism>
<dbReference type="GO" id="GO:0005886">
    <property type="term" value="C:plasma membrane"/>
    <property type="evidence" value="ECO:0007669"/>
    <property type="project" value="UniProtKB-SubCell"/>
</dbReference>
<gene>
    <name evidence="14" type="ORF">A946_02250</name>
    <name evidence="15" type="ORF">kam1_2009</name>
</gene>
<evidence type="ECO:0000256" key="7">
    <source>
        <dbReference type="ARBA" id="ARBA00022741"/>
    </source>
</evidence>
<comment type="catalytic activity">
    <reaction evidence="1">
        <text>ATP + protein L-histidine = ADP + protein N-phospho-L-histidine.</text>
        <dbReference type="EC" id="2.7.13.3"/>
    </reaction>
</comment>
<evidence type="ECO:0000256" key="2">
    <source>
        <dbReference type="ARBA" id="ARBA00004651"/>
    </source>
</evidence>
<dbReference type="KEGG" id="mkc:kam1_2009"/>
<reference evidence="14 16" key="1">
    <citation type="submission" date="2014-08" db="EMBL/GenBank/DDBJ databases">
        <title>Methylacidiphilum kamchatkense strain Kam1 draft genome sequence.</title>
        <authorList>
            <person name="Birkeland N.-K."/>
            <person name="Erikstad H.A."/>
        </authorList>
    </citation>
    <scope>NUCLEOTIDE SEQUENCE [LARGE SCALE GENOMIC DNA]</scope>
    <source>
        <strain evidence="14 16">Kam1</strain>
    </source>
</reference>
<dbReference type="InterPro" id="IPR036097">
    <property type="entry name" value="HisK_dim/P_sf"/>
</dbReference>
<evidence type="ECO:0000313" key="15">
    <source>
        <dbReference type="EMBL" id="QDQ43219.1"/>
    </source>
</evidence>
<evidence type="ECO:0000313" key="17">
    <source>
        <dbReference type="Proteomes" id="UP000315925"/>
    </source>
</evidence>
<keyword evidence="12" id="KW-1133">Transmembrane helix</keyword>
<evidence type="ECO:0000256" key="3">
    <source>
        <dbReference type="ARBA" id="ARBA00012438"/>
    </source>
</evidence>
<keyword evidence="16" id="KW-1185">Reference proteome</keyword>
<keyword evidence="12" id="KW-0812">Transmembrane</keyword>
<reference evidence="17" key="3">
    <citation type="submission" date="2019-03" db="EMBL/GenBank/DDBJ databases">
        <title>Complete genome of Methylacidiphilum kamchatkense Kam1.</title>
        <authorList>
            <person name="Kruse T."/>
            <person name="Murarilal Ratnadevi C."/>
            <person name="Erikstad H.-A."/>
            <person name="Birkeland N.-K."/>
        </authorList>
    </citation>
    <scope>NUCLEOTIDE SEQUENCE [LARGE SCALE GENOMIC DNA]</scope>
    <source>
        <strain evidence="17">kam1</strain>
    </source>
</reference>
<dbReference type="SUPFAM" id="SSF47384">
    <property type="entry name" value="Homodimeric domain of signal transducing histidine kinase"/>
    <property type="match status" value="1"/>
</dbReference>
<feature type="domain" description="Histidine kinase" evidence="13">
    <location>
        <begin position="129"/>
        <end position="305"/>
    </location>
</feature>
<keyword evidence="10" id="KW-0902">Two-component regulatory system</keyword>
<dbReference type="AlphaFoldDB" id="A0A0C1RVC8"/>
<dbReference type="Gene3D" id="3.30.565.10">
    <property type="entry name" value="Histidine kinase-like ATPase, C-terminal domain"/>
    <property type="match status" value="1"/>
</dbReference>
<evidence type="ECO:0000256" key="4">
    <source>
        <dbReference type="ARBA" id="ARBA00022475"/>
    </source>
</evidence>
<comment type="subcellular location">
    <subcellularLocation>
        <location evidence="2">Cell membrane</location>
        <topology evidence="2">Multi-pass membrane protein</topology>
    </subcellularLocation>
</comment>
<keyword evidence="7" id="KW-0547">Nucleotide-binding</keyword>
<keyword evidence="8 15" id="KW-0418">Kinase</keyword>
<dbReference type="InterPro" id="IPR050398">
    <property type="entry name" value="HssS/ArlS-like"/>
</dbReference>
<dbReference type="STRING" id="1202785.A946_02250"/>
<accession>A0A0C1RVC8</accession>
<proteinExistence type="predicted"/>
<protein>
    <recommendedName>
        <fullName evidence="3">histidine kinase</fullName>
        <ecNumber evidence="3">2.7.13.3</ecNumber>
    </recommendedName>
</protein>
<dbReference type="Proteomes" id="UP000315925">
    <property type="component" value="Chromosome"/>
</dbReference>
<keyword evidence="9" id="KW-0067">ATP-binding</keyword>
<dbReference type="RefSeq" id="WP_039720830.1">
    <property type="nucleotide sequence ID" value="NZ_CP037899.1"/>
</dbReference>
<evidence type="ECO:0000256" key="5">
    <source>
        <dbReference type="ARBA" id="ARBA00022553"/>
    </source>
</evidence>
<name>A0A0C1RVC8_9BACT</name>
<keyword evidence="6" id="KW-0808">Transferase</keyword>
<sequence>MLRRWHLFTVVFSFIFLFLSAIFHWIAAAKEARFLQSKEHRRELVRWEASYALAMVVSFGVAGYALAKLLSKPIGQLRSDLELIDPHNPWQRIKADRYPEEFLPLVNEINKLLSKIQKVVEESGKEAAELVHELRVPLTLAKIRLEKSLEKMDPEIAEAIESELERLQQHMERAILLTKAEKGNLTIRWEKMELEKTTEIIIEGFRLLCENEGRHIHVEKEAGISIEADRAYLKQILYNLMANAMKHGFGDITIRMKKIGANSAQLYVFNRIKPTKTRPGNLGLGKRIIQALVSVHGNMTIRYKQLHSLYCAKLSIFPRITKT</sequence>
<evidence type="ECO:0000256" key="1">
    <source>
        <dbReference type="ARBA" id="ARBA00000085"/>
    </source>
</evidence>
<keyword evidence="4" id="KW-1003">Cell membrane</keyword>
<dbReference type="EC" id="2.7.13.3" evidence="3"/>
<feature type="transmembrane region" description="Helical" evidence="12">
    <location>
        <begin position="49"/>
        <end position="67"/>
    </location>
</feature>